<name>A0ABV1ACE8_9TELE</name>
<dbReference type="Proteomes" id="UP001469553">
    <property type="component" value="Unassembled WGS sequence"/>
</dbReference>
<gene>
    <name evidence="1" type="ORF">AMECASPLE_021068</name>
</gene>
<accession>A0ABV1ACE8</accession>
<dbReference type="EMBL" id="JAHRIP010086433">
    <property type="protein sequence ID" value="MEQ2315316.1"/>
    <property type="molecule type" value="Genomic_DNA"/>
</dbReference>
<protein>
    <submittedName>
        <fullName evidence="1">Uncharacterized protein</fullName>
    </submittedName>
</protein>
<reference evidence="1 2" key="1">
    <citation type="submission" date="2021-06" db="EMBL/GenBank/DDBJ databases">
        <authorList>
            <person name="Palmer J.M."/>
        </authorList>
    </citation>
    <scope>NUCLEOTIDE SEQUENCE [LARGE SCALE GENOMIC DNA]</scope>
    <source>
        <strain evidence="1 2">AS_MEX2019</strain>
        <tissue evidence="1">Muscle</tissue>
    </source>
</reference>
<organism evidence="1 2">
    <name type="scientific">Ameca splendens</name>
    <dbReference type="NCBI Taxonomy" id="208324"/>
    <lineage>
        <taxon>Eukaryota</taxon>
        <taxon>Metazoa</taxon>
        <taxon>Chordata</taxon>
        <taxon>Craniata</taxon>
        <taxon>Vertebrata</taxon>
        <taxon>Euteleostomi</taxon>
        <taxon>Actinopterygii</taxon>
        <taxon>Neopterygii</taxon>
        <taxon>Teleostei</taxon>
        <taxon>Neoteleostei</taxon>
        <taxon>Acanthomorphata</taxon>
        <taxon>Ovalentaria</taxon>
        <taxon>Atherinomorphae</taxon>
        <taxon>Cyprinodontiformes</taxon>
        <taxon>Goodeidae</taxon>
        <taxon>Ameca</taxon>
    </lineage>
</organism>
<evidence type="ECO:0000313" key="2">
    <source>
        <dbReference type="Proteomes" id="UP001469553"/>
    </source>
</evidence>
<evidence type="ECO:0000313" key="1">
    <source>
        <dbReference type="EMBL" id="MEQ2315316.1"/>
    </source>
</evidence>
<proteinExistence type="predicted"/>
<sequence>MSGRCVKEKIFTSESYVFPPYCCSSSYERLPTLLTSLLYRGKKICFRWEVNYNCLRLFNTYMAATLGH</sequence>
<keyword evidence="2" id="KW-1185">Reference proteome</keyword>
<comment type="caution">
    <text evidence="1">The sequence shown here is derived from an EMBL/GenBank/DDBJ whole genome shotgun (WGS) entry which is preliminary data.</text>
</comment>